<proteinExistence type="predicted"/>
<dbReference type="Proteomes" id="UP000596035">
    <property type="component" value="Chromosome"/>
</dbReference>
<organism evidence="8 10">
    <name type="scientific">Acutalibacter muris</name>
    <dbReference type="NCBI Taxonomy" id="1796620"/>
    <lineage>
        <taxon>Bacteria</taxon>
        <taxon>Bacillati</taxon>
        <taxon>Bacillota</taxon>
        <taxon>Clostridia</taxon>
        <taxon>Eubacteriales</taxon>
        <taxon>Acutalibacteraceae</taxon>
        <taxon>Acutalibacter</taxon>
    </lineage>
</organism>
<protein>
    <submittedName>
        <fullName evidence="8">MFS transporter</fullName>
    </submittedName>
</protein>
<evidence type="ECO:0000313" key="7">
    <source>
        <dbReference type="EMBL" id="ASB41360.1"/>
    </source>
</evidence>
<evidence type="ECO:0000313" key="9">
    <source>
        <dbReference type="Proteomes" id="UP000196710"/>
    </source>
</evidence>
<dbReference type="RefSeq" id="WP_066540282.1">
    <property type="nucleotide sequence ID" value="NZ_CP021422.1"/>
</dbReference>
<evidence type="ECO:0000256" key="2">
    <source>
        <dbReference type="ARBA" id="ARBA00022475"/>
    </source>
</evidence>
<dbReference type="KEGG" id="amur:ADH66_12250"/>
<dbReference type="GO" id="GO:0022857">
    <property type="term" value="F:transmembrane transporter activity"/>
    <property type="evidence" value="ECO:0007669"/>
    <property type="project" value="InterPro"/>
</dbReference>
<evidence type="ECO:0000313" key="10">
    <source>
        <dbReference type="Proteomes" id="UP000596035"/>
    </source>
</evidence>
<feature type="transmembrane region" description="Helical" evidence="6">
    <location>
        <begin position="157"/>
        <end position="190"/>
    </location>
</feature>
<dbReference type="CDD" id="cd06173">
    <property type="entry name" value="MFS_MefA_like"/>
    <property type="match status" value="1"/>
</dbReference>
<accession>A0A1Z2XSE1</accession>
<dbReference type="Proteomes" id="UP000196710">
    <property type="component" value="Chromosome"/>
</dbReference>
<dbReference type="AlphaFoldDB" id="A0A1Z2XSE1"/>
<keyword evidence="3 6" id="KW-0812">Transmembrane</keyword>
<evidence type="ECO:0000256" key="5">
    <source>
        <dbReference type="ARBA" id="ARBA00023136"/>
    </source>
</evidence>
<feature type="transmembrane region" description="Helical" evidence="6">
    <location>
        <begin position="79"/>
        <end position="96"/>
    </location>
</feature>
<dbReference type="EMBL" id="CP021422">
    <property type="protein sequence ID" value="ASB41360.1"/>
    <property type="molecule type" value="Genomic_DNA"/>
</dbReference>
<evidence type="ECO:0000256" key="3">
    <source>
        <dbReference type="ARBA" id="ARBA00022692"/>
    </source>
</evidence>
<sequence length="430" mass="46213">MNKLNIKSLRPYLLLWSTQSLSALGSSMTGYALVLWLYRESGSALETALLSVCSYAPYVLMSIFAGALSDLWDKKRTMLICDLLAAVSTVGVLFLLKTGQLAPWHMYLLNAVSGLMNTVQQPASEVAATLLVPKEHYQRTSGLRSLSGSLNTLLHPVLASALFAFSGMGLVIAVDLATFSLAFLTLLFFIRIPKAPESERPRESLLASAGEGLRWLRGDPLIMYLIFFLACINLVASAYNAALPALLLSRENGGETVFGLVNATVGAASLIGSAAASLLPASKDRVRAICLCLFLAMSTENFLLAFGRTPALWCLGAVLGWLPIPLMNAHMDVIFRTRIPAGMQGRVFSCRNTLQFFTIPVGYLLGGVLVDQVFEPLMSAQAGGLLVSLFGSGKGSGAALLFFVLGLSGVAVCLVFYRLLRRFRGALPRA</sequence>
<keyword evidence="9" id="KW-1185">Reference proteome</keyword>
<dbReference type="InterPro" id="IPR036259">
    <property type="entry name" value="MFS_trans_sf"/>
</dbReference>
<reference evidence="7" key="1">
    <citation type="journal article" date="2017" name="Genome Announc.">
        <title>High-Quality Whole-Genome Sequences of the Oligo-Mouse-Microbiota Bacterial Community.</title>
        <authorList>
            <person name="Garzetti D."/>
            <person name="Brugiroux S."/>
            <person name="Bunk B."/>
            <person name="Pukall R."/>
            <person name="McCoy K.D."/>
            <person name="Macpherson A.J."/>
            <person name="Stecher B."/>
        </authorList>
    </citation>
    <scope>NUCLEOTIDE SEQUENCE</scope>
    <source>
        <strain evidence="7">KB18</strain>
    </source>
</reference>
<dbReference type="InterPro" id="IPR011701">
    <property type="entry name" value="MFS"/>
</dbReference>
<reference evidence="8 10" key="3">
    <citation type="submission" date="2020-11" db="EMBL/GenBank/DDBJ databases">
        <title>Closed and high quality bacterial genomes of the OMM12 community.</title>
        <authorList>
            <person name="Marbouty M."/>
            <person name="Lamy-Besnier Q."/>
            <person name="Debarbieux L."/>
            <person name="Koszul R."/>
        </authorList>
    </citation>
    <scope>NUCLEOTIDE SEQUENCE [LARGE SCALE GENOMIC DNA]</scope>
    <source>
        <strain evidence="8 10">KB18</strain>
    </source>
</reference>
<gene>
    <name evidence="7" type="ORF">ADH66_12250</name>
    <name evidence="8" type="ORF">I5Q82_02560</name>
</gene>
<dbReference type="PANTHER" id="PTHR23513:SF11">
    <property type="entry name" value="STAPHYLOFERRIN A TRANSPORTER"/>
    <property type="match status" value="1"/>
</dbReference>
<comment type="subcellular location">
    <subcellularLocation>
        <location evidence="1">Cell membrane</location>
        <topology evidence="1">Multi-pass membrane protein</topology>
    </subcellularLocation>
</comment>
<name>A0A1Z2XSE1_9FIRM</name>
<dbReference type="GO" id="GO:0005886">
    <property type="term" value="C:plasma membrane"/>
    <property type="evidence" value="ECO:0007669"/>
    <property type="project" value="UniProtKB-SubCell"/>
</dbReference>
<feature type="transmembrane region" description="Helical" evidence="6">
    <location>
        <begin position="286"/>
        <end position="304"/>
    </location>
</feature>
<feature type="transmembrane region" description="Helical" evidence="6">
    <location>
        <begin position="398"/>
        <end position="420"/>
    </location>
</feature>
<evidence type="ECO:0000313" key="8">
    <source>
        <dbReference type="EMBL" id="QQR30624.1"/>
    </source>
</evidence>
<dbReference type="Gene3D" id="1.20.1250.20">
    <property type="entry name" value="MFS general substrate transporter like domains"/>
    <property type="match status" value="1"/>
</dbReference>
<feature type="transmembrane region" description="Helical" evidence="6">
    <location>
        <begin position="259"/>
        <end position="279"/>
    </location>
</feature>
<feature type="transmembrane region" description="Helical" evidence="6">
    <location>
        <begin position="48"/>
        <end position="67"/>
    </location>
</feature>
<dbReference type="SUPFAM" id="SSF103473">
    <property type="entry name" value="MFS general substrate transporter"/>
    <property type="match status" value="1"/>
</dbReference>
<keyword evidence="5 6" id="KW-0472">Membrane</keyword>
<evidence type="ECO:0000256" key="1">
    <source>
        <dbReference type="ARBA" id="ARBA00004651"/>
    </source>
</evidence>
<feature type="transmembrane region" description="Helical" evidence="6">
    <location>
        <begin position="221"/>
        <end position="239"/>
    </location>
</feature>
<evidence type="ECO:0000256" key="6">
    <source>
        <dbReference type="SAM" id="Phobius"/>
    </source>
</evidence>
<evidence type="ECO:0000256" key="4">
    <source>
        <dbReference type="ARBA" id="ARBA00022989"/>
    </source>
</evidence>
<keyword evidence="4 6" id="KW-1133">Transmembrane helix</keyword>
<feature type="transmembrane region" description="Helical" evidence="6">
    <location>
        <begin position="310"/>
        <end position="331"/>
    </location>
</feature>
<reference evidence="9" key="2">
    <citation type="submission" date="2017-05" db="EMBL/GenBank/DDBJ databases">
        <title>Improved OligoMM genomes.</title>
        <authorList>
            <person name="Garzetti D."/>
        </authorList>
    </citation>
    <scope>NUCLEOTIDE SEQUENCE [LARGE SCALE GENOMIC DNA]</scope>
    <source>
        <strain evidence="9">KB18</strain>
    </source>
</reference>
<keyword evidence="2" id="KW-1003">Cell membrane</keyword>
<dbReference type="PANTHER" id="PTHR23513">
    <property type="entry name" value="INTEGRAL MEMBRANE EFFLUX PROTEIN-RELATED"/>
    <property type="match status" value="1"/>
</dbReference>
<dbReference type="Pfam" id="PF07690">
    <property type="entry name" value="MFS_1"/>
    <property type="match status" value="1"/>
</dbReference>
<feature type="transmembrane region" description="Helical" evidence="6">
    <location>
        <begin position="352"/>
        <end position="370"/>
    </location>
</feature>
<dbReference type="EMBL" id="CP065321">
    <property type="protein sequence ID" value="QQR30624.1"/>
    <property type="molecule type" value="Genomic_DNA"/>
</dbReference>